<reference evidence="1 2" key="1">
    <citation type="submission" date="2020-05" db="EMBL/GenBank/DDBJ databases">
        <title>Genomic Encyclopedia of Type Strains, Phase IV (KMG-V): Genome sequencing to study the core and pangenomes of soil and plant-associated prokaryotes.</title>
        <authorList>
            <person name="Whitman W."/>
        </authorList>
    </citation>
    <scope>NUCLEOTIDE SEQUENCE [LARGE SCALE GENOMIC DNA]</scope>
    <source>
        <strain evidence="1 2">C29</strain>
    </source>
</reference>
<proteinExistence type="predicted"/>
<gene>
    <name evidence="1" type="ORF">HNQ01_000123</name>
</gene>
<accession>A0ABX2FWL6</accession>
<organism evidence="1 2">
    <name type="scientific">Sphaerotilus uruguayifluvii</name>
    <dbReference type="NCBI Taxonomy" id="2735897"/>
    <lineage>
        <taxon>Bacteria</taxon>
        <taxon>Pseudomonadati</taxon>
        <taxon>Pseudomonadota</taxon>
        <taxon>Betaproteobacteria</taxon>
        <taxon>Burkholderiales</taxon>
        <taxon>Sphaerotilaceae</taxon>
        <taxon>Sphaerotilus</taxon>
    </lineage>
</organism>
<comment type="caution">
    <text evidence="1">The sequence shown here is derived from an EMBL/GenBank/DDBJ whole genome shotgun (WGS) entry which is preliminary data.</text>
</comment>
<dbReference type="EMBL" id="JABSNM010000001">
    <property type="protein sequence ID" value="NRT54416.1"/>
    <property type="molecule type" value="Genomic_DNA"/>
</dbReference>
<protein>
    <recommendedName>
        <fullName evidence="3">PAS domain-containing protein</fullName>
    </recommendedName>
</protein>
<sequence>MSDPSAPRVPMASWYLLDAQDRIIDVSPDWDAAAEAGHGTASAFRIGIIGQPLTRFLAGDTTRMFIDSALQAARLTGLPRALNYRCDTPLQARQMQMRLVPGLQAEVRVEHVLLQSRPRAAPLRFVTAPAEAPALPGLPPWLRCSICLWVCTPKGYWEPPEHLQAARPLRVDYTVCPRCQAEMTRPG</sequence>
<name>A0ABX2FWL6_9BURK</name>
<dbReference type="Proteomes" id="UP001516061">
    <property type="component" value="Unassembled WGS sequence"/>
</dbReference>
<keyword evidence="2" id="KW-1185">Reference proteome</keyword>
<evidence type="ECO:0008006" key="3">
    <source>
        <dbReference type="Google" id="ProtNLM"/>
    </source>
</evidence>
<evidence type="ECO:0000313" key="1">
    <source>
        <dbReference type="EMBL" id="NRT54416.1"/>
    </source>
</evidence>
<evidence type="ECO:0000313" key="2">
    <source>
        <dbReference type="Proteomes" id="UP001516061"/>
    </source>
</evidence>
<dbReference type="RefSeq" id="WP_173803380.1">
    <property type="nucleotide sequence ID" value="NZ_JABSNM010000001.1"/>
</dbReference>